<keyword evidence="2" id="KW-1185">Reference proteome</keyword>
<protein>
    <submittedName>
        <fullName evidence="1">Uncharacterized protein</fullName>
    </submittedName>
</protein>
<dbReference type="KEGG" id="gbe:GbCGDNIH1_5107"/>
<name>A0A286M2Y9_GRABC</name>
<dbReference type="Proteomes" id="UP000001963">
    <property type="component" value="Chromosome"/>
</dbReference>
<evidence type="ECO:0000313" key="2">
    <source>
        <dbReference type="Proteomes" id="UP000001963"/>
    </source>
</evidence>
<accession>A0A286M2Y9</accession>
<dbReference type="EMBL" id="CP000394">
    <property type="protein sequence ID" value="ASV62388.1"/>
    <property type="molecule type" value="Genomic_DNA"/>
</dbReference>
<gene>
    <name evidence="1" type="ordered locus">GbCGDNIH1_5107</name>
</gene>
<reference evidence="1 2" key="1">
    <citation type="journal article" date="2007" name="J. Bacteriol.">
        <title>Genome sequence analysis of the emerging human pathogenic acetic acid bacterium Granulibacter bethesdensis.</title>
        <authorList>
            <person name="Greenberg D.E."/>
            <person name="Porcella S.F."/>
            <person name="Zelazny A.M."/>
            <person name="Virtaneva K."/>
            <person name="Sturdevant D.E."/>
            <person name="Kupko J.J.III."/>
            <person name="Barbian K.D."/>
            <person name="Babar A."/>
            <person name="Dorward D.W."/>
            <person name="Holland S.M."/>
        </authorList>
    </citation>
    <scope>NUCLEOTIDE SEQUENCE [LARGE SCALE GENOMIC DNA]</scope>
    <source>
        <strain evidence="2">ATCC BAA-1260 / CGDNIH1</strain>
    </source>
</reference>
<proteinExistence type="predicted"/>
<dbReference type="AlphaFoldDB" id="A0A286M2Y9"/>
<organism evidence="1 2">
    <name type="scientific">Granulibacter bethesdensis (strain ATCC BAA-1260 / CGDNIH1)</name>
    <dbReference type="NCBI Taxonomy" id="391165"/>
    <lineage>
        <taxon>Bacteria</taxon>
        <taxon>Pseudomonadati</taxon>
        <taxon>Pseudomonadota</taxon>
        <taxon>Alphaproteobacteria</taxon>
        <taxon>Acetobacterales</taxon>
        <taxon>Acetobacteraceae</taxon>
        <taxon>Granulibacter</taxon>
    </lineage>
</organism>
<sequence>MADDGDTMKTGLSVEDRNETVKGFRNLERLWNHQVAASACQISRSMAVVMAAVRAVIESEAAHFTL</sequence>
<evidence type="ECO:0000313" key="1">
    <source>
        <dbReference type="EMBL" id="ASV62388.1"/>
    </source>
</evidence>